<evidence type="ECO:0000313" key="12">
    <source>
        <dbReference type="EMBL" id="TGU71148.1"/>
    </source>
</evidence>
<dbReference type="InterPro" id="IPR044751">
    <property type="entry name" value="Ion_transp-like_CBS"/>
</dbReference>
<dbReference type="GO" id="GO:0005886">
    <property type="term" value="C:plasma membrane"/>
    <property type="evidence" value="ECO:0007669"/>
    <property type="project" value="TreeGrafter"/>
</dbReference>
<evidence type="ECO:0000256" key="1">
    <source>
        <dbReference type="ARBA" id="ARBA00004141"/>
    </source>
</evidence>
<feature type="transmembrane region" description="Helical" evidence="9">
    <location>
        <begin position="60"/>
        <end position="87"/>
    </location>
</feature>
<sequence>MDTVFIELLVIAILILLNGFFSCAEFAIVSIRKSRVAQLVSMGNPRAALIESLQKDPHRLLAIVQIGVTVVGSTASAVGGVIAVDYIRPVFLMSPFAMVRNAAEPLSIGLVVSAISYLSLILGELVPKTIGLQYAEQVALRVAQPINLLARVAGVLVSVLSFSTKATLALFGLKSEGEAFVTREEVQHIVAEGHESGIFSETEHTFIDNLFDFTHTAVREVMVPRTRIVAFDLNQSNEEILNGVLDNMYSRYPVYLGSIEETVGFIHGKDLLGRMVREPDFDIRSIVRPPVFVPEGKKVSDLLKEMQKTRVHMAFVVDEYGSISGIVTTEDLLEELVGEIEDEHDVGEPSRVQVMADGSYLVDAFISVSDLEDLLEIDLGEDLPYDTLAGLILDRIGRFPEQGEKVAFGDYLLTCEEVTRTGITQVRIVKREEEKVTEPE</sequence>
<dbReference type="Gene3D" id="3.10.580.10">
    <property type="entry name" value="CBS-domain"/>
    <property type="match status" value="1"/>
</dbReference>
<evidence type="ECO:0000256" key="8">
    <source>
        <dbReference type="PROSITE-ProRule" id="PRU01193"/>
    </source>
</evidence>
<dbReference type="InterPro" id="IPR016169">
    <property type="entry name" value="FAD-bd_PCMH_sub2"/>
</dbReference>
<evidence type="ECO:0000256" key="3">
    <source>
        <dbReference type="ARBA" id="ARBA00022737"/>
    </source>
</evidence>
<dbReference type="Pfam" id="PF00571">
    <property type="entry name" value="CBS"/>
    <property type="match status" value="1"/>
</dbReference>
<feature type="domain" description="CBS" evidence="10">
    <location>
        <begin position="286"/>
        <end position="343"/>
    </location>
</feature>
<evidence type="ECO:0000256" key="7">
    <source>
        <dbReference type="PROSITE-ProRule" id="PRU00703"/>
    </source>
</evidence>
<dbReference type="PANTHER" id="PTHR22777:SF17">
    <property type="entry name" value="UPF0053 PROTEIN SLL0260"/>
    <property type="match status" value="1"/>
</dbReference>
<dbReference type="CDD" id="cd04590">
    <property type="entry name" value="CBS_pair_CorC_HlyC_assoc"/>
    <property type="match status" value="1"/>
</dbReference>
<dbReference type="Pfam" id="PF03471">
    <property type="entry name" value="CorC_HlyC"/>
    <property type="match status" value="1"/>
</dbReference>
<dbReference type="InterPro" id="IPR002550">
    <property type="entry name" value="CNNM"/>
</dbReference>
<evidence type="ECO:0000256" key="6">
    <source>
        <dbReference type="ARBA" id="ARBA00023136"/>
    </source>
</evidence>
<comment type="caution">
    <text evidence="12">The sequence shown here is derived from an EMBL/GenBank/DDBJ whole genome shotgun (WGS) entry which is preliminary data.</text>
</comment>
<evidence type="ECO:0000259" key="11">
    <source>
        <dbReference type="PROSITE" id="PS51846"/>
    </source>
</evidence>
<accession>A0A4S1CCM6</accession>
<keyword evidence="5 7" id="KW-0129">CBS domain</keyword>
<dbReference type="InterPro" id="IPR000644">
    <property type="entry name" value="CBS_dom"/>
</dbReference>
<gene>
    <name evidence="12" type="ORF">E4633_12420</name>
</gene>
<dbReference type="SUPFAM" id="SSF54631">
    <property type="entry name" value="CBS-domain pair"/>
    <property type="match status" value="1"/>
</dbReference>
<evidence type="ECO:0000259" key="10">
    <source>
        <dbReference type="PROSITE" id="PS51371"/>
    </source>
</evidence>
<dbReference type="PANTHER" id="PTHR22777">
    <property type="entry name" value="HEMOLYSIN-RELATED"/>
    <property type="match status" value="1"/>
</dbReference>
<comment type="subcellular location">
    <subcellularLocation>
        <location evidence="1">Membrane</location>
        <topology evidence="1">Multi-pass membrane protein</topology>
    </subcellularLocation>
</comment>
<feature type="transmembrane region" description="Helical" evidence="9">
    <location>
        <begin position="6"/>
        <end position="29"/>
    </location>
</feature>
<dbReference type="Proteomes" id="UP000306416">
    <property type="component" value="Unassembled WGS sequence"/>
</dbReference>
<keyword evidence="4 8" id="KW-1133">Transmembrane helix</keyword>
<dbReference type="PROSITE" id="PS51371">
    <property type="entry name" value="CBS"/>
    <property type="match status" value="1"/>
</dbReference>
<dbReference type="SMART" id="SM00116">
    <property type="entry name" value="CBS"/>
    <property type="match status" value="1"/>
</dbReference>
<proteinExistence type="predicted"/>
<dbReference type="InterPro" id="IPR036318">
    <property type="entry name" value="FAD-bd_PCMH-like_sf"/>
</dbReference>
<evidence type="ECO:0000256" key="9">
    <source>
        <dbReference type="SAM" id="Phobius"/>
    </source>
</evidence>
<evidence type="ECO:0000256" key="2">
    <source>
        <dbReference type="ARBA" id="ARBA00022692"/>
    </source>
</evidence>
<dbReference type="InterPro" id="IPR005170">
    <property type="entry name" value="Transptr-assoc_dom"/>
</dbReference>
<protein>
    <submittedName>
        <fullName evidence="12">HlyC/CorC family transporter</fullName>
    </submittedName>
</protein>
<keyword evidence="3" id="KW-0677">Repeat</keyword>
<dbReference type="Pfam" id="PF01595">
    <property type="entry name" value="CNNM"/>
    <property type="match status" value="1"/>
</dbReference>
<keyword evidence="2 8" id="KW-0812">Transmembrane</keyword>
<dbReference type="PROSITE" id="PS51846">
    <property type="entry name" value="CNNM"/>
    <property type="match status" value="1"/>
</dbReference>
<dbReference type="RefSeq" id="WP_135870587.1">
    <property type="nucleotide sequence ID" value="NZ_SRSC01000003.1"/>
</dbReference>
<dbReference type="SMART" id="SM01091">
    <property type="entry name" value="CorC_HlyC"/>
    <property type="match status" value="1"/>
</dbReference>
<dbReference type="GO" id="GO:0050660">
    <property type="term" value="F:flavin adenine dinucleotide binding"/>
    <property type="evidence" value="ECO:0007669"/>
    <property type="project" value="InterPro"/>
</dbReference>
<dbReference type="Gene3D" id="3.30.465.10">
    <property type="match status" value="1"/>
</dbReference>
<evidence type="ECO:0000256" key="4">
    <source>
        <dbReference type="ARBA" id="ARBA00022989"/>
    </source>
</evidence>
<keyword evidence="13" id="KW-1185">Reference proteome</keyword>
<dbReference type="FunFam" id="3.10.580.10:FF:000002">
    <property type="entry name" value="Magnesium/cobalt efflux protein CorC"/>
    <property type="match status" value="1"/>
</dbReference>
<evidence type="ECO:0000313" key="13">
    <source>
        <dbReference type="Proteomes" id="UP000306416"/>
    </source>
</evidence>
<feature type="transmembrane region" description="Helical" evidence="9">
    <location>
        <begin position="107"/>
        <end position="127"/>
    </location>
</feature>
<dbReference type="InterPro" id="IPR046342">
    <property type="entry name" value="CBS_dom_sf"/>
</dbReference>
<dbReference type="SUPFAM" id="SSF56176">
    <property type="entry name" value="FAD-binding/transporter-associated domain-like"/>
    <property type="match status" value="1"/>
</dbReference>
<organism evidence="12 13">
    <name type="scientific">Geomonas terrae</name>
    <dbReference type="NCBI Taxonomy" id="2562681"/>
    <lineage>
        <taxon>Bacteria</taxon>
        <taxon>Pseudomonadati</taxon>
        <taxon>Thermodesulfobacteriota</taxon>
        <taxon>Desulfuromonadia</taxon>
        <taxon>Geobacterales</taxon>
        <taxon>Geobacteraceae</taxon>
        <taxon>Geomonas</taxon>
    </lineage>
</organism>
<name>A0A4S1CCM6_9BACT</name>
<reference evidence="12 13" key="1">
    <citation type="submission" date="2019-04" db="EMBL/GenBank/DDBJ databases">
        <title>Geobacter oryzae sp. nov., ferric-reducing bacteria isolated from paddy soil.</title>
        <authorList>
            <person name="Xu Z."/>
            <person name="Masuda Y."/>
            <person name="Itoh H."/>
            <person name="Senoo K."/>
        </authorList>
    </citation>
    <scope>NUCLEOTIDE SEQUENCE [LARGE SCALE GENOMIC DNA]</scope>
    <source>
        <strain evidence="12 13">Red111</strain>
    </source>
</reference>
<evidence type="ECO:0000256" key="5">
    <source>
        <dbReference type="ARBA" id="ARBA00023122"/>
    </source>
</evidence>
<keyword evidence="6 8" id="KW-0472">Membrane</keyword>
<feature type="domain" description="CNNM transmembrane" evidence="11">
    <location>
        <begin position="1"/>
        <end position="203"/>
    </location>
</feature>
<dbReference type="EMBL" id="SRSC01000003">
    <property type="protein sequence ID" value="TGU71148.1"/>
    <property type="molecule type" value="Genomic_DNA"/>
</dbReference>
<dbReference type="AlphaFoldDB" id="A0A4S1CCM6"/>